<keyword evidence="5 6" id="KW-0472">Membrane</keyword>
<dbReference type="GO" id="GO:0005886">
    <property type="term" value="C:plasma membrane"/>
    <property type="evidence" value="ECO:0007669"/>
    <property type="project" value="UniProtKB-SubCell"/>
</dbReference>
<reference evidence="7 8" key="1">
    <citation type="submission" date="2016-10" db="EMBL/GenBank/DDBJ databases">
        <authorList>
            <person name="de Groot N.N."/>
        </authorList>
    </citation>
    <scope>NUCLEOTIDE SEQUENCE [LARGE SCALE GENOMIC DNA]</scope>
    <source>
        <strain evidence="7 8">DSM 21632</strain>
    </source>
</reference>
<feature type="transmembrane region" description="Helical" evidence="6">
    <location>
        <begin position="30"/>
        <end position="51"/>
    </location>
</feature>
<evidence type="ECO:0000313" key="7">
    <source>
        <dbReference type="EMBL" id="SDH64645.1"/>
    </source>
</evidence>
<keyword evidence="8" id="KW-1185">Reference proteome</keyword>
<name>A0A1G8E465_9BACI</name>
<feature type="transmembrane region" description="Helical" evidence="6">
    <location>
        <begin position="88"/>
        <end position="108"/>
    </location>
</feature>
<evidence type="ECO:0000256" key="1">
    <source>
        <dbReference type="ARBA" id="ARBA00004651"/>
    </source>
</evidence>
<dbReference type="RefSeq" id="WP_245705219.1">
    <property type="nucleotide sequence ID" value="NZ_FNDK01000008.1"/>
</dbReference>
<organism evidence="7 8">
    <name type="scientific">Alteribacillus persepolensis</name>
    <dbReference type="NCBI Taxonomy" id="568899"/>
    <lineage>
        <taxon>Bacteria</taxon>
        <taxon>Bacillati</taxon>
        <taxon>Bacillota</taxon>
        <taxon>Bacilli</taxon>
        <taxon>Bacillales</taxon>
        <taxon>Bacillaceae</taxon>
        <taxon>Alteribacillus</taxon>
    </lineage>
</organism>
<dbReference type="EMBL" id="FNDK01000008">
    <property type="protein sequence ID" value="SDH64645.1"/>
    <property type="molecule type" value="Genomic_DNA"/>
</dbReference>
<gene>
    <name evidence="7" type="ORF">SAMN05192534_108133</name>
</gene>
<dbReference type="Pfam" id="PF03788">
    <property type="entry name" value="LrgA"/>
    <property type="match status" value="1"/>
</dbReference>
<keyword evidence="4 6" id="KW-1133">Transmembrane helix</keyword>
<proteinExistence type="predicted"/>
<feature type="transmembrane region" description="Helical" evidence="6">
    <location>
        <begin position="63"/>
        <end position="82"/>
    </location>
</feature>
<comment type="subcellular location">
    <subcellularLocation>
        <location evidence="1">Cell membrane</location>
        <topology evidence="1">Multi-pass membrane protein</topology>
    </subcellularLocation>
</comment>
<dbReference type="STRING" id="568899.SAMN05192534_108133"/>
<keyword evidence="3 6" id="KW-0812">Transmembrane</keyword>
<evidence type="ECO:0000256" key="4">
    <source>
        <dbReference type="ARBA" id="ARBA00022989"/>
    </source>
</evidence>
<dbReference type="PANTHER" id="PTHR33931:SF2">
    <property type="entry name" value="HOLIN-LIKE PROTEIN CIDA"/>
    <property type="match status" value="1"/>
</dbReference>
<evidence type="ECO:0000256" key="2">
    <source>
        <dbReference type="ARBA" id="ARBA00022475"/>
    </source>
</evidence>
<dbReference type="AlphaFoldDB" id="A0A1G8E465"/>
<dbReference type="Proteomes" id="UP000199163">
    <property type="component" value="Unassembled WGS sequence"/>
</dbReference>
<feature type="transmembrane region" description="Helical" evidence="6">
    <location>
        <begin position="7"/>
        <end position="24"/>
    </location>
</feature>
<protein>
    <submittedName>
        <fullName evidence="7">Holin-like protein</fullName>
    </submittedName>
</protein>
<accession>A0A1G8E465</accession>
<evidence type="ECO:0000256" key="5">
    <source>
        <dbReference type="ARBA" id="ARBA00023136"/>
    </source>
</evidence>
<dbReference type="PANTHER" id="PTHR33931">
    <property type="entry name" value="HOLIN-LIKE PROTEIN CIDA-RELATED"/>
    <property type="match status" value="1"/>
</dbReference>
<dbReference type="InterPro" id="IPR005538">
    <property type="entry name" value="LrgA/CidA"/>
</dbReference>
<sequence length="122" mass="13794">MMDILRIMLHIGILYLFYYAGVWIQEQLNLIIPGSIIGMLLLLLCFYFKLIKPKWVELGTSMILGHMPLLFMPVTAGTIVYVDLFAGAGMWLVVIAFASTLIVIIVTGKTAQFFAKRREEHG</sequence>
<evidence type="ECO:0000313" key="8">
    <source>
        <dbReference type="Proteomes" id="UP000199163"/>
    </source>
</evidence>
<dbReference type="NCBIfam" id="NF002460">
    <property type="entry name" value="PRK01658.1"/>
    <property type="match status" value="1"/>
</dbReference>
<evidence type="ECO:0000256" key="3">
    <source>
        <dbReference type="ARBA" id="ARBA00022692"/>
    </source>
</evidence>
<keyword evidence="2" id="KW-1003">Cell membrane</keyword>
<evidence type="ECO:0000256" key="6">
    <source>
        <dbReference type="SAM" id="Phobius"/>
    </source>
</evidence>